<feature type="transmembrane region" description="Helical" evidence="6">
    <location>
        <begin position="237"/>
        <end position="256"/>
    </location>
</feature>
<feature type="transmembrane region" description="Helical" evidence="6">
    <location>
        <begin position="146"/>
        <end position="164"/>
    </location>
</feature>
<dbReference type="SUPFAM" id="SSF50156">
    <property type="entry name" value="PDZ domain-like"/>
    <property type="match status" value="1"/>
</dbReference>
<sequence>MRVSSPTTLLLGVVLLCVATALAGVWMAISPPWLGASFQARPDGAVVIAQLVPDGPLARAGAKVGDRLAGVGPDLTAPPLLASDTGAFEAAATERAHQAVMRRQAAFADALSARPLALRLASADGAPRAVTLDARIRPLSRLGAEFWANLAFGLIATLIVGWVWALRPRDLATQLFALTGLSMLAFTFGWAVNASVELVAPGPMAAGGHLLNMIGAVAYGGAMIAFFLVYPTRVTRLPVAWLVPLSVLAWALTPLLPGNPPRESTGQSVTTIQMALIIVAIGVQAFASRKNPAAMAAARWLGLSVILGAGAFIGNVALPITLGREPFLDTRFSLGFFVVIYVGMAVGLRRYRLFELDQWAFRILFYISAGAALLALDGLLITALGAAPGAALGLSLLVVAFAYLPFRDLLWRLTLGRRTMKEHEMFAAVAKVALVHDVEARAKAWRDLLAKVYEPLEVAPSAAVRARAEILEEGVGLGLPAAAGSTALDLRFPFRGRGLFGTAQAQLADQLVSLLAQIEQGRDAYARGVIEERLRIARDLHDDVGARLLSGLHRQDLSQTREAMRGAIGDLRSIVSGLSGRDLPLEAVLADLRHETAERLDAAGIALDWPPVELADPDRTAPYRVYKNLTSAVREVISNAIRHAGAARITVDVREADGCLVVTLADDGVGLPDTPGGRRSGLANLERRLGEIGGQVEIPPVGRGLTIRLSAPIPVSAAA</sequence>
<feature type="transmembrane region" description="Helical" evidence="6">
    <location>
        <begin position="268"/>
        <end position="288"/>
    </location>
</feature>
<keyword evidence="3" id="KW-0808">Transferase</keyword>
<keyword evidence="4 8" id="KW-0418">Kinase</keyword>
<dbReference type="CDD" id="cd16917">
    <property type="entry name" value="HATPase_UhpB-NarQ-NarX-like"/>
    <property type="match status" value="1"/>
</dbReference>
<evidence type="ECO:0000256" key="1">
    <source>
        <dbReference type="ARBA" id="ARBA00000085"/>
    </source>
</evidence>
<evidence type="ECO:0000256" key="5">
    <source>
        <dbReference type="ARBA" id="ARBA00023012"/>
    </source>
</evidence>
<evidence type="ECO:0000256" key="6">
    <source>
        <dbReference type="SAM" id="Phobius"/>
    </source>
</evidence>
<dbReference type="Gene3D" id="3.30.565.10">
    <property type="entry name" value="Histidine kinase-like ATPase, C-terminal domain"/>
    <property type="match status" value="1"/>
</dbReference>
<feature type="transmembrane region" description="Helical" evidence="6">
    <location>
        <begin position="390"/>
        <end position="410"/>
    </location>
</feature>
<dbReference type="SUPFAM" id="SSF55874">
    <property type="entry name" value="ATPase domain of HSP90 chaperone/DNA topoisomerase II/histidine kinase"/>
    <property type="match status" value="1"/>
</dbReference>
<keyword evidence="6" id="KW-0472">Membrane</keyword>
<evidence type="ECO:0000313" key="9">
    <source>
        <dbReference type="Proteomes" id="UP000217311"/>
    </source>
</evidence>
<feature type="transmembrane region" description="Helical" evidence="6">
    <location>
        <begin position="171"/>
        <end position="190"/>
    </location>
</feature>
<dbReference type="AlphaFoldDB" id="A0A290MG85"/>
<dbReference type="PANTHER" id="PTHR24421:SF10">
    <property type="entry name" value="NITRATE_NITRITE SENSOR PROTEIN NARQ"/>
    <property type="match status" value="1"/>
</dbReference>
<evidence type="ECO:0000256" key="4">
    <source>
        <dbReference type="ARBA" id="ARBA00022777"/>
    </source>
</evidence>
<dbReference type="InterPro" id="IPR036890">
    <property type="entry name" value="HATPase_C_sf"/>
</dbReference>
<dbReference type="RefSeq" id="WP_096050548.1">
    <property type="nucleotide sequence ID" value="NZ_CP023315.3"/>
</dbReference>
<evidence type="ECO:0000259" key="7">
    <source>
        <dbReference type="SMART" id="SM00387"/>
    </source>
</evidence>
<keyword evidence="6" id="KW-1133">Transmembrane helix</keyword>
<dbReference type="GO" id="GO:0004673">
    <property type="term" value="F:protein histidine kinase activity"/>
    <property type="evidence" value="ECO:0007669"/>
    <property type="project" value="UniProtKB-EC"/>
</dbReference>
<dbReference type="EC" id="2.7.13.3" evidence="2"/>
<feature type="domain" description="Histidine kinase/HSP90-like ATPase" evidence="7">
    <location>
        <begin position="624"/>
        <end position="715"/>
    </location>
</feature>
<dbReference type="PANTHER" id="PTHR24421">
    <property type="entry name" value="NITRATE/NITRITE SENSOR PROTEIN NARX-RELATED"/>
    <property type="match status" value="1"/>
</dbReference>
<dbReference type="SMART" id="SM00387">
    <property type="entry name" value="HATPase_c"/>
    <property type="match status" value="1"/>
</dbReference>
<protein>
    <recommendedName>
        <fullName evidence="2">histidine kinase</fullName>
        <ecNumber evidence="2">2.7.13.3</ecNumber>
    </recommendedName>
</protein>
<dbReference type="EMBL" id="CP023315">
    <property type="protein sequence ID" value="ATC31082.1"/>
    <property type="molecule type" value="Genomic_DNA"/>
</dbReference>
<name>A0A290MG85_CAUVI</name>
<reference evidence="9" key="1">
    <citation type="submission" date="2017-09" db="EMBL/GenBank/DDBJ databases">
        <title>Genome evolution observed in wild isolates of Caulobacter crescentus.</title>
        <authorList>
            <person name="Ely B."/>
            <person name="Wilson K."/>
            <person name="Scott D."/>
        </authorList>
    </citation>
    <scope>NUCLEOTIDE SEQUENCE [LARGE SCALE GENOMIC DNA]</scope>
    <source>
        <strain evidence="9">CB13b1a</strain>
    </source>
</reference>
<dbReference type="InterPro" id="IPR050482">
    <property type="entry name" value="Sensor_HK_TwoCompSys"/>
</dbReference>
<feature type="transmembrane region" description="Helical" evidence="6">
    <location>
        <begin position="363"/>
        <end position="384"/>
    </location>
</feature>
<keyword evidence="6" id="KW-0812">Transmembrane</keyword>
<accession>A0A290MG85</accession>
<keyword evidence="5" id="KW-0902">Two-component regulatory system</keyword>
<comment type="catalytic activity">
    <reaction evidence="1">
        <text>ATP + protein L-histidine = ADP + protein N-phospho-L-histidine.</text>
        <dbReference type="EC" id="2.7.13.3"/>
    </reaction>
</comment>
<evidence type="ECO:0000313" key="8">
    <source>
        <dbReference type="EMBL" id="ATC31082.1"/>
    </source>
</evidence>
<proteinExistence type="predicted"/>
<evidence type="ECO:0000256" key="3">
    <source>
        <dbReference type="ARBA" id="ARBA00022679"/>
    </source>
</evidence>
<feature type="transmembrane region" description="Helical" evidence="6">
    <location>
        <begin position="332"/>
        <end position="351"/>
    </location>
</feature>
<gene>
    <name evidence="8" type="ORF">CA606_01255</name>
</gene>
<dbReference type="GO" id="GO:0000160">
    <property type="term" value="P:phosphorelay signal transduction system"/>
    <property type="evidence" value="ECO:0007669"/>
    <property type="project" value="UniProtKB-KW"/>
</dbReference>
<dbReference type="Pfam" id="PF02518">
    <property type="entry name" value="HATPase_c"/>
    <property type="match status" value="1"/>
</dbReference>
<dbReference type="InterPro" id="IPR036034">
    <property type="entry name" value="PDZ_sf"/>
</dbReference>
<dbReference type="Proteomes" id="UP000217311">
    <property type="component" value="Chromosome"/>
</dbReference>
<dbReference type="InterPro" id="IPR003594">
    <property type="entry name" value="HATPase_dom"/>
</dbReference>
<feature type="transmembrane region" description="Helical" evidence="6">
    <location>
        <begin position="210"/>
        <end position="230"/>
    </location>
</feature>
<feature type="transmembrane region" description="Helical" evidence="6">
    <location>
        <begin position="300"/>
        <end position="320"/>
    </location>
</feature>
<evidence type="ECO:0000256" key="2">
    <source>
        <dbReference type="ARBA" id="ARBA00012438"/>
    </source>
</evidence>
<organism evidence="8 9">
    <name type="scientific">Caulobacter vibrioides</name>
    <name type="common">Caulobacter crescentus</name>
    <dbReference type="NCBI Taxonomy" id="155892"/>
    <lineage>
        <taxon>Bacteria</taxon>
        <taxon>Pseudomonadati</taxon>
        <taxon>Pseudomonadota</taxon>
        <taxon>Alphaproteobacteria</taxon>
        <taxon>Caulobacterales</taxon>
        <taxon>Caulobacteraceae</taxon>
        <taxon>Caulobacter</taxon>
    </lineage>
</organism>